<dbReference type="AlphaFoldDB" id="A9D4Q1"/>
<keyword evidence="2" id="KW-1185">Reference proteome</keyword>
<gene>
    <name evidence="1" type="ORF">HPDFL43_05745</name>
</gene>
<comment type="caution">
    <text evidence="1">The sequence shown here is derived from an EMBL/GenBank/DDBJ whole genome shotgun (WGS) entry which is preliminary data.</text>
</comment>
<reference evidence="1 2" key="2">
    <citation type="submission" date="2012-06" db="EMBL/GenBank/DDBJ databases">
        <authorList>
            <person name="Fiebig A."/>
        </authorList>
    </citation>
    <scope>NUCLEOTIDE SEQUENCE [LARGE SCALE GENOMIC DNA]</scope>
    <source>
        <strain evidence="1 2">DFL-43</strain>
    </source>
</reference>
<evidence type="ECO:0000313" key="1">
    <source>
        <dbReference type="EMBL" id="EDQ33932.1"/>
    </source>
</evidence>
<dbReference type="OrthoDB" id="8410846at2"/>
<dbReference type="STRING" id="411684.HPDFL43_05745"/>
<organism evidence="1 2">
    <name type="scientific">Hoeflea phototrophica (strain DSM 17068 / NCIMB 14078 / DFL-43)</name>
    <dbReference type="NCBI Taxonomy" id="411684"/>
    <lineage>
        <taxon>Bacteria</taxon>
        <taxon>Pseudomonadati</taxon>
        <taxon>Pseudomonadota</taxon>
        <taxon>Alphaproteobacteria</taxon>
        <taxon>Hyphomicrobiales</taxon>
        <taxon>Rhizobiaceae</taxon>
        <taxon>Hoeflea</taxon>
    </lineage>
</organism>
<accession>A9D4Q1</accession>
<dbReference type="Proteomes" id="UP000004291">
    <property type="component" value="Chromosome"/>
</dbReference>
<protein>
    <submittedName>
        <fullName evidence="1">Uncharacterized protein</fullName>
    </submittedName>
</protein>
<evidence type="ECO:0000313" key="2">
    <source>
        <dbReference type="Proteomes" id="UP000004291"/>
    </source>
</evidence>
<dbReference type="EMBL" id="ABIA03000002">
    <property type="protein sequence ID" value="EDQ33932.1"/>
    <property type="molecule type" value="Genomic_DNA"/>
</dbReference>
<sequence>MMAHVAREPRPLYIIAPDLWQCRQAAIAHGLDPETMENVRSITDAYQLRGTRPGTPFITHGRDTWVKAMANVHALDTAIDLLVRTGRLRVASSDDLAAVQGESVGAGQ</sequence>
<name>A9D4Q1_HOEPD</name>
<dbReference type="RefSeq" id="WP_007196938.1">
    <property type="nucleotide sequence ID" value="NZ_CM002917.1"/>
</dbReference>
<reference evidence="1 2" key="1">
    <citation type="submission" date="2007-10" db="EMBL/GenBank/DDBJ databases">
        <authorList>
            <person name="Wagner-Dobler I."/>
            <person name="Ferriera S."/>
            <person name="Johnson J."/>
            <person name="Kravitz S."/>
            <person name="Beeson K."/>
            <person name="Sutton G."/>
            <person name="Rogers Y.-H."/>
            <person name="Friedman R."/>
            <person name="Frazier M."/>
            <person name="Venter J.C."/>
        </authorList>
    </citation>
    <scope>NUCLEOTIDE SEQUENCE [LARGE SCALE GENOMIC DNA]</scope>
    <source>
        <strain evidence="1 2">DFL-43</strain>
    </source>
</reference>
<proteinExistence type="predicted"/>
<dbReference type="HOGENOM" id="CLU_2193350_0_0_5"/>